<evidence type="ECO:0000256" key="1">
    <source>
        <dbReference type="ARBA" id="ARBA00011073"/>
    </source>
</evidence>
<evidence type="ECO:0000256" key="4">
    <source>
        <dbReference type="ARBA" id="ARBA00022825"/>
    </source>
</evidence>
<dbReference type="GO" id="GO:0006508">
    <property type="term" value="P:proteolysis"/>
    <property type="evidence" value="ECO:0007669"/>
    <property type="project" value="UniProtKB-KW"/>
</dbReference>
<proteinExistence type="inferred from homology"/>
<feature type="region of interest" description="Disordered" evidence="6">
    <location>
        <begin position="1"/>
        <end position="26"/>
    </location>
</feature>
<evidence type="ECO:0000313" key="8">
    <source>
        <dbReference type="EMBL" id="AZQ54629.1"/>
    </source>
</evidence>
<evidence type="ECO:0000313" key="9">
    <source>
        <dbReference type="Proteomes" id="UP000277191"/>
    </source>
</evidence>
<dbReference type="PANTHER" id="PTHR43806:SF11">
    <property type="entry name" value="CEREVISIN-RELATED"/>
    <property type="match status" value="1"/>
</dbReference>
<dbReference type="RefSeq" id="WP_126367579.1">
    <property type="nucleotide sequence ID" value="NZ_CP034547.1"/>
</dbReference>
<dbReference type="InterPro" id="IPR049955">
    <property type="entry name" value="IteS-like"/>
</dbReference>
<keyword evidence="2 5" id="KW-0645">Protease</keyword>
<evidence type="ECO:0000256" key="2">
    <source>
        <dbReference type="ARBA" id="ARBA00022670"/>
    </source>
</evidence>
<dbReference type="Proteomes" id="UP000277191">
    <property type="component" value="Chromosome 3"/>
</dbReference>
<dbReference type="InterPro" id="IPR034074">
    <property type="entry name" value="Y4bN_pept_dom"/>
</dbReference>
<dbReference type="Pfam" id="PF00082">
    <property type="entry name" value="Peptidase_S8"/>
    <property type="match status" value="1"/>
</dbReference>
<feature type="active site" description="Charge relay system" evidence="5">
    <location>
        <position position="316"/>
    </location>
</feature>
<gene>
    <name evidence="8" type="ORF">D5R55_27400</name>
</gene>
<dbReference type="SUPFAM" id="SSF52743">
    <property type="entry name" value="Subtilisin-like"/>
    <property type="match status" value="1"/>
</dbReference>
<dbReference type="InterPro" id="IPR036852">
    <property type="entry name" value="Peptidase_S8/S53_dom_sf"/>
</dbReference>
<dbReference type="NCBIfam" id="NF042956">
    <property type="entry name" value="IteS_antiphage"/>
    <property type="match status" value="1"/>
</dbReference>
<dbReference type="InterPro" id="IPR050131">
    <property type="entry name" value="Peptidase_S8_subtilisin-like"/>
</dbReference>
<dbReference type="EMBL" id="CP034547">
    <property type="protein sequence ID" value="AZQ54629.1"/>
    <property type="molecule type" value="Genomic_DNA"/>
</dbReference>
<dbReference type="Gene3D" id="3.40.50.200">
    <property type="entry name" value="Peptidase S8/S53 domain"/>
    <property type="match status" value="1"/>
</dbReference>
<feature type="active site" description="Charge relay system" evidence="5">
    <location>
        <position position="286"/>
    </location>
</feature>
<dbReference type="InterPro" id="IPR000209">
    <property type="entry name" value="Peptidase_S8/S53_dom"/>
</dbReference>
<feature type="domain" description="Peptidase S8/S53" evidence="7">
    <location>
        <begin position="281"/>
        <end position="568"/>
    </location>
</feature>
<keyword evidence="4 5" id="KW-0720">Serine protease</keyword>
<dbReference type="PROSITE" id="PS51892">
    <property type="entry name" value="SUBTILASE"/>
    <property type="match status" value="1"/>
</dbReference>
<dbReference type="PANTHER" id="PTHR43806">
    <property type="entry name" value="PEPTIDASE S8"/>
    <property type="match status" value="1"/>
</dbReference>
<dbReference type="AlphaFoldDB" id="A0A3Q9FC56"/>
<comment type="similarity">
    <text evidence="1 5">Belongs to the peptidase S8 family.</text>
</comment>
<name>A0A3Q9FC56_9BURK</name>
<protein>
    <submittedName>
        <fullName evidence="8">S8 family peptidase</fullName>
    </submittedName>
</protein>
<feature type="compositionally biased region" description="Polar residues" evidence="6">
    <location>
        <begin position="1"/>
        <end position="24"/>
    </location>
</feature>
<accession>A0A3Q9FC56</accession>
<feature type="active site" description="Charge relay system" evidence="5">
    <location>
        <position position="516"/>
    </location>
</feature>
<evidence type="ECO:0000259" key="7">
    <source>
        <dbReference type="Pfam" id="PF00082"/>
    </source>
</evidence>
<evidence type="ECO:0000256" key="5">
    <source>
        <dbReference type="PROSITE-ProRule" id="PRU01240"/>
    </source>
</evidence>
<evidence type="ECO:0000256" key="6">
    <source>
        <dbReference type="SAM" id="MobiDB-lite"/>
    </source>
</evidence>
<sequence>MAQRKSVQSPRGQKQTTSKPSNAENPFIHVPFARQDLSIPNSGGSAKKIHVPVDDEYRRALVRSLDSAAADLTGDLARFPNALGPLVFTLREDAVAKSHRPLKLVEESGVQPAGHGNINEMLVAANAASLQVLRSVILTRTIHEIKANLSAIAKITAWSSKRKNPNGIPSLRGSNGIIVDIFQYLSEEATKRNYHFLIKWLESKKINFSIIERIKSMPILRISDPQKITDNDLSELISYPGLRHIYAEPQYSARVTSGNVVAGPASIPSPEEYVNTDDIPTVGVFDTGVSNNATSLKPWVVSKEVYVLPPDTNYEHGTMVASLIASPSQMNGGHSWLPSTGCLIHDVCGLESNGSGIGILLERIKESVEKRPDIKIWNLSLGANQCSDTEFSEFARELDSISDKFGVLFVVASGNYLDTPRRTWPPTTTLPDRVSSPGESVRALTVGSVTHLTAFGSYTSAGEPPPYSRRGPGPVFTPKPDIVHAGGGVHKPWDIGHASIKALTPNNQIAHTFGTSFAAPIATNLAAHTWFALKGRSNLTPHPSLVKALMIHAAQLSSPAYNQVDRRYFGAGRPDNVLRTLYDSDDSFTLVFEAQLYQSMRWRKSPYPIPESLIHNGKFRGEVIITATYNPPLDGNAGSEYVRANVELGFGVLSATGEFHGRVPGESEIGTTGYEMAQIEHGGKWAPVKIHRKRFPSGTEGTQWALQAGVTLRAFEPPLVDPLIATIVVTLRAVDGNPNIYEEGVRALNNTSWTHTTLPYRIPIIT</sequence>
<reference evidence="8 9" key="1">
    <citation type="submission" date="2018-12" db="EMBL/GenBank/DDBJ databases">
        <title>Cadmium resistance mechanism in endophytic bacteria Burkholderia cenocepacia YG-3.</title>
        <authorList>
            <person name="Zhang X."/>
            <person name="Wang X."/>
            <person name="Zhu Y."/>
        </authorList>
    </citation>
    <scope>NUCLEOTIDE SEQUENCE [LARGE SCALE GENOMIC DNA]</scope>
    <source>
        <strain evidence="8 9">YG-3</strain>
    </source>
</reference>
<dbReference type="GO" id="GO:0004252">
    <property type="term" value="F:serine-type endopeptidase activity"/>
    <property type="evidence" value="ECO:0007669"/>
    <property type="project" value="UniProtKB-UniRule"/>
</dbReference>
<evidence type="ECO:0000256" key="3">
    <source>
        <dbReference type="ARBA" id="ARBA00022801"/>
    </source>
</evidence>
<dbReference type="CDD" id="cd04847">
    <property type="entry name" value="Peptidases_S8_Subtilisin_like_2"/>
    <property type="match status" value="1"/>
</dbReference>
<keyword evidence="3 5" id="KW-0378">Hydrolase</keyword>
<organism evidence="8 9">
    <name type="scientific">Burkholderia cenocepacia</name>
    <dbReference type="NCBI Taxonomy" id="95486"/>
    <lineage>
        <taxon>Bacteria</taxon>
        <taxon>Pseudomonadati</taxon>
        <taxon>Pseudomonadota</taxon>
        <taxon>Betaproteobacteria</taxon>
        <taxon>Burkholderiales</taxon>
        <taxon>Burkholderiaceae</taxon>
        <taxon>Burkholderia</taxon>
        <taxon>Burkholderia cepacia complex</taxon>
    </lineage>
</organism>